<gene>
    <name evidence="8" type="ORF">B0H15DRAFT_942646</name>
</gene>
<protein>
    <recommendedName>
        <fullName evidence="3">inorganic diphosphatase</fullName>
        <ecNumber evidence="3">3.6.1.1</ecNumber>
    </recommendedName>
</protein>
<dbReference type="GO" id="GO:0000287">
    <property type="term" value="F:magnesium ion binding"/>
    <property type="evidence" value="ECO:0007669"/>
    <property type="project" value="InterPro"/>
</dbReference>
<proteinExistence type="inferred from homology"/>
<reference evidence="8" key="1">
    <citation type="submission" date="2023-03" db="EMBL/GenBank/DDBJ databases">
        <title>Massive genome expansion in bonnet fungi (Mycena s.s.) driven by repeated elements and novel gene families across ecological guilds.</title>
        <authorList>
            <consortium name="Lawrence Berkeley National Laboratory"/>
            <person name="Harder C.B."/>
            <person name="Miyauchi S."/>
            <person name="Viragh M."/>
            <person name="Kuo A."/>
            <person name="Thoen E."/>
            <person name="Andreopoulos B."/>
            <person name="Lu D."/>
            <person name="Skrede I."/>
            <person name="Drula E."/>
            <person name="Henrissat B."/>
            <person name="Morin E."/>
            <person name="Kohler A."/>
            <person name="Barry K."/>
            <person name="LaButti K."/>
            <person name="Morin E."/>
            <person name="Salamov A."/>
            <person name="Lipzen A."/>
            <person name="Mereny Z."/>
            <person name="Hegedus B."/>
            <person name="Baldrian P."/>
            <person name="Stursova M."/>
            <person name="Weitz H."/>
            <person name="Taylor A."/>
            <person name="Grigoriev I.V."/>
            <person name="Nagy L.G."/>
            <person name="Martin F."/>
            <person name="Kauserud H."/>
        </authorList>
    </citation>
    <scope>NUCLEOTIDE SEQUENCE</scope>
    <source>
        <strain evidence="8">CBHHK173m</strain>
    </source>
</reference>
<dbReference type="AlphaFoldDB" id="A0AAD6UNW7"/>
<keyword evidence="4" id="KW-0479">Metal-binding</keyword>
<comment type="cofactor">
    <cofactor evidence="1">
        <name>Mg(2+)</name>
        <dbReference type="ChEBI" id="CHEBI:18420"/>
    </cofactor>
</comment>
<organism evidence="8 9">
    <name type="scientific">Mycena belliarum</name>
    <dbReference type="NCBI Taxonomy" id="1033014"/>
    <lineage>
        <taxon>Eukaryota</taxon>
        <taxon>Fungi</taxon>
        <taxon>Dikarya</taxon>
        <taxon>Basidiomycota</taxon>
        <taxon>Agaricomycotina</taxon>
        <taxon>Agaricomycetes</taxon>
        <taxon>Agaricomycetidae</taxon>
        <taxon>Agaricales</taxon>
        <taxon>Marasmiineae</taxon>
        <taxon>Mycenaceae</taxon>
        <taxon>Mycena</taxon>
    </lineage>
</organism>
<comment type="caution">
    <text evidence="8">The sequence shown here is derived from an EMBL/GenBank/DDBJ whole genome shotgun (WGS) entry which is preliminary data.</text>
</comment>
<comment type="similarity">
    <text evidence="2">Belongs to the PPase family.</text>
</comment>
<evidence type="ECO:0000256" key="7">
    <source>
        <dbReference type="SAM" id="MobiDB-lite"/>
    </source>
</evidence>
<feature type="compositionally biased region" description="Basic and acidic residues" evidence="7">
    <location>
        <begin position="282"/>
        <end position="298"/>
    </location>
</feature>
<keyword evidence="5" id="KW-0378">Hydrolase</keyword>
<dbReference type="EMBL" id="JARJCN010000002">
    <property type="protein sequence ID" value="KAJ7103147.1"/>
    <property type="molecule type" value="Genomic_DNA"/>
</dbReference>
<name>A0AAD6UNW7_9AGAR</name>
<dbReference type="GO" id="GO:0004427">
    <property type="term" value="F:inorganic diphosphate phosphatase activity"/>
    <property type="evidence" value="ECO:0007669"/>
    <property type="project" value="UniProtKB-EC"/>
</dbReference>
<keyword evidence="6" id="KW-0460">Magnesium</keyword>
<dbReference type="GO" id="GO:0006796">
    <property type="term" value="P:phosphate-containing compound metabolic process"/>
    <property type="evidence" value="ECO:0007669"/>
    <property type="project" value="InterPro"/>
</dbReference>
<dbReference type="InterPro" id="IPR036649">
    <property type="entry name" value="Pyrophosphatase_sf"/>
</dbReference>
<evidence type="ECO:0000256" key="6">
    <source>
        <dbReference type="ARBA" id="ARBA00022842"/>
    </source>
</evidence>
<dbReference type="PANTHER" id="PTHR10286">
    <property type="entry name" value="INORGANIC PYROPHOSPHATASE"/>
    <property type="match status" value="1"/>
</dbReference>
<feature type="region of interest" description="Disordered" evidence="7">
    <location>
        <begin position="275"/>
        <end position="313"/>
    </location>
</feature>
<evidence type="ECO:0000256" key="2">
    <source>
        <dbReference type="ARBA" id="ARBA00006220"/>
    </source>
</evidence>
<dbReference type="GO" id="GO:0005737">
    <property type="term" value="C:cytoplasm"/>
    <property type="evidence" value="ECO:0007669"/>
    <property type="project" value="InterPro"/>
</dbReference>
<evidence type="ECO:0000313" key="8">
    <source>
        <dbReference type="EMBL" id="KAJ7103147.1"/>
    </source>
</evidence>
<evidence type="ECO:0000256" key="3">
    <source>
        <dbReference type="ARBA" id="ARBA00012146"/>
    </source>
</evidence>
<evidence type="ECO:0000256" key="4">
    <source>
        <dbReference type="ARBA" id="ARBA00022723"/>
    </source>
</evidence>
<feature type="region of interest" description="Disordered" evidence="7">
    <location>
        <begin position="1"/>
        <end position="22"/>
    </location>
</feature>
<evidence type="ECO:0000256" key="1">
    <source>
        <dbReference type="ARBA" id="ARBA00001946"/>
    </source>
</evidence>
<dbReference type="Gene3D" id="3.90.80.10">
    <property type="entry name" value="Inorganic pyrophosphatase"/>
    <property type="match status" value="2"/>
</dbReference>
<dbReference type="SUPFAM" id="SSF50324">
    <property type="entry name" value="Inorganic pyrophosphatase"/>
    <property type="match status" value="1"/>
</dbReference>
<evidence type="ECO:0000256" key="5">
    <source>
        <dbReference type="ARBA" id="ARBA00022801"/>
    </source>
</evidence>
<dbReference type="Proteomes" id="UP001222325">
    <property type="component" value="Unassembled WGS sequence"/>
</dbReference>
<accession>A0AAD6UNW7</accession>
<dbReference type="InterPro" id="IPR008162">
    <property type="entry name" value="Pyrophosphatase"/>
</dbReference>
<sequence>MAFHPASSHNYTSRSVGVPNTPGGPPALTPYIRLTVVFAEHRIFILHDGHVVSALHDVPLLPGPRKGSPSTCALPPAQGATELILTMIVEAPRWSTAQTALAPSEAYAPIRPQLKRARRPARVRSVFPHHGYIWNYGALPQTWAGGAPLHACELGEQVAQAGQVRRVHTADALGARVHSIADLERECPGILPATKEWFRLCRLPDGKPENVLELNGEVKGVDFARNVVRRAHEAWRAVVTTSTSSAFLDLQAAVAIIQSSHYSIRSVHSTNVTIRDSPGLVRGRDSDAASGYLDREDQLPPGPARTSPSGGLFPFVRFQTGAE</sequence>
<evidence type="ECO:0000313" key="9">
    <source>
        <dbReference type="Proteomes" id="UP001222325"/>
    </source>
</evidence>
<dbReference type="EC" id="3.6.1.1" evidence="3"/>
<dbReference type="Pfam" id="PF00719">
    <property type="entry name" value="Pyrophosphatase"/>
    <property type="match status" value="1"/>
</dbReference>
<keyword evidence="9" id="KW-1185">Reference proteome</keyword>